<name>A0A3P9JWC8_ORYLA</name>
<keyword evidence="4" id="KW-1015">Disulfide bond</keyword>
<reference evidence="6" key="4">
    <citation type="submission" date="2025-09" db="UniProtKB">
        <authorList>
            <consortium name="Ensembl"/>
        </authorList>
    </citation>
    <scope>IDENTIFICATION</scope>
    <source>
        <strain evidence="6">HNI</strain>
    </source>
</reference>
<dbReference type="Ensembl" id="ENSORLT00020014742.1">
    <property type="protein sequence ID" value="ENSORLP00020000425.1"/>
    <property type="gene ID" value="ENSORLG00020001112.1"/>
</dbReference>
<dbReference type="InterPro" id="IPR036179">
    <property type="entry name" value="Ig-like_dom_sf"/>
</dbReference>
<dbReference type="SUPFAM" id="SSF48726">
    <property type="entry name" value="Immunoglobulin"/>
    <property type="match status" value="1"/>
</dbReference>
<feature type="domain" description="Ig-like" evidence="5">
    <location>
        <begin position="97"/>
        <end position="181"/>
    </location>
</feature>
<accession>A0A3P9JWC8</accession>
<dbReference type="PANTHER" id="PTHR35971:SF5">
    <property type="entry name" value="OBSCURIN LIKE CYTOSKELETAL ADAPTOR 1"/>
    <property type="match status" value="1"/>
</dbReference>
<reference key="1">
    <citation type="journal article" date="2007" name="Nature">
        <title>The medaka draft genome and insights into vertebrate genome evolution.</title>
        <authorList>
            <person name="Kasahara M."/>
            <person name="Naruse K."/>
            <person name="Sasaki S."/>
            <person name="Nakatani Y."/>
            <person name="Qu W."/>
            <person name="Ahsan B."/>
            <person name="Yamada T."/>
            <person name="Nagayasu Y."/>
            <person name="Doi K."/>
            <person name="Kasai Y."/>
            <person name="Jindo T."/>
            <person name="Kobayashi D."/>
            <person name="Shimada A."/>
            <person name="Toyoda A."/>
            <person name="Kuroki Y."/>
            <person name="Fujiyama A."/>
            <person name="Sasaki T."/>
            <person name="Shimizu A."/>
            <person name="Asakawa S."/>
            <person name="Shimizu N."/>
            <person name="Hashimoto S."/>
            <person name="Yang J."/>
            <person name="Lee Y."/>
            <person name="Matsushima K."/>
            <person name="Sugano S."/>
            <person name="Sakaizumi M."/>
            <person name="Narita T."/>
            <person name="Ohishi K."/>
            <person name="Haga S."/>
            <person name="Ohta F."/>
            <person name="Nomoto H."/>
            <person name="Nogata K."/>
            <person name="Morishita T."/>
            <person name="Endo T."/>
            <person name="Shin-I T."/>
            <person name="Takeda H."/>
            <person name="Morishita S."/>
            <person name="Kohara Y."/>
        </authorList>
    </citation>
    <scope>NUCLEOTIDE SEQUENCE [LARGE SCALE GENOMIC DNA]</scope>
    <source>
        <strain>Hd-rR</strain>
    </source>
</reference>
<evidence type="ECO:0000256" key="2">
    <source>
        <dbReference type="ARBA" id="ARBA00022490"/>
    </source>
</evidence>
<dbReference type="InterPro" id="IPR007110">
    <property type="entry name" value="Ig-like_dom"/>
</dbReference>
<proteinExistence type="predicted"/>
<organism evidence="6 7">
    <name type="scientific">Oryzias latipes</name>
    <name type="common">Japanese rice fish</name>
    <name type="synonym">Japanese killifish</name>
    <dbReference type="NCBI Taxonomy" id="8090"/>
    <lineage>
        <taxon>Eukaryota</taxon>
        <taxon>Metazoa</taxon>
        <taxon>Chordata</taxon>
        <taxon>Craniata</taxon>
        <taxon>Vertebrata</taxon>
        <taxon>Euteleostomi</taxon>
        <taxon>Actinopterygii</taxon>
        <taxon>Neopterygii</taxon>
        <taxon>Teleostei</taxon>
        <taxon>Neoteleostei</taxon>
        <taxon>Acanthomorphata</taxon>
        <taxon>Ovalentaria</taxon>
        <taxon>Atherinomorphae</taxon>
        <taxon>Beloniformes</taxon>
        <taxon>Adrianichthyidae</taxon>
        <taxon>Oryziinae</taxon>
        <taxon>Oryzias</taxon>
    </lineage>
</organism>
<reference evidence="6" key="3">
    <citation type="submission" date="2025-08" db="UniProtKB">
        <authorList>
            <consortium name="Ensembl"/>
        </authorList>
    </citation>
    <scope>IDENTIFICATION</scope>
    <source>
        <strain evidence="6">HNI</strain>
    </source>
</reference>
<keyword evidence="3" id="KW-0597">Phosphoprotein</keyword>
<dbReference type="PROSITE" id="PS50835">
    <property type="entry name" value="IG_LIKE"/>
    <property type="match status" value="1"/>
</dbReference>
<comment type="subcellular location">
    <subcellularLocation>
        <location evidence="1">Cytoplasm</location>
    </subcellularLocation>
</comment>
<dbReference type="PANTHER" id="PTHR35971">
    <property type="entry name" value="SI:DKEY-31G6.6"/>
    <property type="match status" value="1"/>
</dbReference>
<dbReference type="Proteomes" id="UP000265180">
    <property type="component" value="Chromosome 21"/>
</dbReference>
<dbReference type="GO" id="GO:0005737">
    <property type="term" value="C:cytoplasm"/>
    <property type="evidence" value="ECO:0007669"/>
    <property type="project" value="UniProtKB-SubCell"/>
</dbReference>
<evidence type="ECO:0000256" key="3">
    <source>
        <dbReference type="ARBA" id="ARBA00022553"/>
    </source>
</evidence>
<evidence type="ECO:0000313" key="7">
    <source>
        <dbReference type="Proteomes" id="UP000265180"/>
    </source>
</evidence>
<sequence length="201" mass="22490">MGSSKPPACLVQKEVSSGYAESGTFCLWSLLIPSQTTHLIPVSPVCNPWIILFLLGSYVCLSPIWLFSSLESFCHCHQSTWSDLCSSSEKRCFRVKPNSERSWMLQDYTATEKEELTLQCELSKDVPVMWYHDKKELIASKTVAIRSEGTSRSLVLKKVSQSNQGCYECDCGTDKTSANITVEGKHDEIAANEPVYTQDCI</sequence>
<dbReference type="Gene3D" id="2.60.40.10">
    <property type="entry name" value="Immunoglobulins"/>
    <property type="match status" value="1"/>
</dbReference>
<dbReference type="InterPro" id="IPR052385">
    <property type="entry name" value="Obscurin/Obscurin-like_Reg"/>
</dbReference>
<dbReference type="AlphaFoldDB" id="A0A3P9JWC8"/>
<evidence type="ECO:0000256" key="1">
    <source>
        <dbReference type="ARBA" id="ARBA00004496"/>
    </source>
</evidence>
<evidence type="ECO:0000259" key="5">
    <source>
        <dbReference type="PROSITE" id="PS50835"/>
    </source>
</evidence>
<evidence type="ECO:0000313" key="6">
    <source>
        <dbReference type="Ensembl" id="ENSORLP00020000425.1"/>
    </source>
</evidence>
<dbReference type="InterPro" id="IPR003599">
    <property type="entry name" value="Ig_sub"/>
</dbReference>
<dbReference type="FunFam" id="2.60.40.10:FF:000214">
    <property type="entry name" value="titin isoform X1"/>
    <property type="match status" value="1"/>
</dbReference>
<protein>
    <recommendedName>
        <fullName evidence="5">Ig-like domain-containing protein</fullName>
    </recommendedName>
</protein>
<dbReference type="SMART" id="SM00409">
    <property type="entry name" value="IG"/>
    <property type="match status" value="1"/>
</dbReference>
<keyword evidence="2" id="KW-0963">Cytoplasm</keyword>
<evidence type="ECO:0000256" key="4">
    <source>
        <dbReference type="ARBA" id="ARBA00023157"/>
    </source>
</evidence>
<dbReference type="InterPro" id="IPR013783">
    <property type="entry name" value="Ig-like_fold"/>
</dbReference>
<dbReference type="Pfam" id="PF07679">
    <property type="entry name" value="I-set"/>
    <property type="match status" value="1"/>
</dbReference>
<reference evidence="6 7" key="2">
    <citation type="submission" date="2017-04" db="EMBL/GenBank/DDBJ databases">
        <title>CpG methylation of centromeres and impact of large insertions on vertebrate speciation.</title>
        <authorList>
            <person name="Ichikawa K."/>
            <person name="Yoshimura J."/>
            <person name="Morishita S."/>
        </authorList>
    </citation>
    <scope>NUCLEOTIDE SEQUENCE</scope>
    <source>
        <strain evidence="6 7">HNI</strain>
    </source>
</reference>
<dbReference type="InterPro" id="IPR013098">
    <property type="entry name" value="Ig_I-set"/>
</dbReference>